<reference evidence="17" key="1">
    <citation type="submission" date="2020-11" db="EMBL/GenBank/DDBJ databases">
        <authorList>
            <person name="Tran Van P."/>
        </authorList>
    </citation>
    <scope>NUCLEOTIDE SEQUENCE</scope>
</reference>
<feature type="domain" description="Cadherin" evidence="16">
    <location>
        <begin position="427"/>
        <end position="527"/>
    </location>
</feature>
<proteinExistence type="predicted"/>
<keyword evidence="5" id="KW-0677">Repeat</keyword>
<evidence type="ECO:0000256" key="10">
    <source>
        <dbReference type="ARBA" id="ARBA00023157"/>
    </source>
</evidence>
<evidence type="ECO:0000256" key="6">
    <source>
        <dbReference type="ARBA" id="ARBA00022837"/>
    </source>
</evidence>
<sequence length="1645" mass="178111">MSVEQVTRYSLLGENVDRFTVDPDTGLVQTSALLDRERTPQYYLTLVARDSSETEPRASAVNLTVTVLDDNDNSPSFSAERFTVYVPDRTRAGQFVFGGKASDADTGANSHITFSLSGADADKFSLDPQTGVIKAGVELTGSRPYVLQVDAMDGAKVPRTASAGLEVRLRPGELFPTITAPQTHFTLPEDSAAGRLITQLAATSPKPGPAGRMQFQIAGGNAADALRMDMATGEVVVGAGLDFETAPSGRRRYVETLDAHSGHQPRVASKGTGHITNNGNQSSRWSQTYTVWVEAQDSDIPALRSVVQLVIDVTDANDNPPVMESSLYNSTIMEEEVPPQSVITVRASDADSGINGEVTYRLTTDGDGSFEMDSDSGEIFTSTRLDRESVASYQLTVEALDRGSPQLTGTATVMVTVLDKNDNPPRFTRLFSVNVTENADPGAFVIRVTSSDQDIGENANASYILVENPGEKFAIDPLTGNVTVAGPLDRETQDEYLLKVAALDGSWRADTPLTITIMDQNDNSPEFEHSHYNFHFPELQQSVVFVGQVAATDRDKQGPNSIISYSLKYPSDLFTVDPASGELFSKRSLRYKHTALESSPENQYMLTVMATDNGKPPMSSECLVTVNVVDANNNPPQFDRRGYFSPVPESAILGQQVMKVAARDDKDFGVNAEIEYIKTGGNGSELFDIGKKSGWFSVSRTLSGRLLQYYTVTVRAVDKGVPPRHDEVAVVLVVTGENKLSPVFTALSYQVIVPENEPVGSVILTLSAVDGDEGPNGMVRYSISSGNEQGEFGVSPVSGTVTIRQPLDYDTVQEYRLNITATDLGFEPRAATAMLTVTLTDVNDNAPKFNQSVFDSFIPENSPPKSFVYRVKATDADSPKNAVIQYSIVGGSGKDLFIIESKTGEILSKNSFDYEEKDLYVLDILAANPDSTMYGSTKVRVHITGTNEYYPRFIQPVFHFDVSESAEVGTSVGMIQATDQDNGDDGKVYYLFVGSSNDRGFSINPETAEIRVSRHLDRETQSRVVLTVLAKNAGGIRGNDTDEAQVIVSVQDGNDPPEFLQSDYEAEVSEGASTGTRVLTVKAIDKDVRPQNNQFSYSIIGGNTGHAFKVDPQTGDVETTSHLDRETITGYVLTIGAIDVGAPPQTGTTTVRISVTDINDNGPVLDPPDVVGYVSENEPAGTSVMTLGATDPDLPPNGAPFTFTLAGGRHRDMVSIEKHTGVVRTTKSVDREQTPKLEILVEIEDSGQPRMRSQHPVTIMILDQNDSPSTKRSVLVIVNSYNDEAPLGKIANIHPNDPDTSGDYKCRIISSAPPRGEGIGALVALIGRGGTCDDAGFRNRVKTSGVPLTIPTGCDLHTSKVTPGASYSLSVSGNDGRHPDVLSSVTIELFPFDNSTVENSVTFRLENMTATNFLSNFYKGFHNILKSSVSSSESPVLFSLHEVEQGLEISVAVQGAKKYNNKQQVVEALSRRKSAIQELLKSSAITIGYSPCRKLNACENGGFCTEGVRVHKEETVITDSEAIVFTSPLVNHDFTCRCTEGFTGKRCDRRQDPCSPNPCEQGGTCRRQGHDFQCLCPTFREGRLCEMERGDVCDGNPCENGGSCRESPDGSSFFCLCRPGYRGNQMRDCGGLLPTQSLPLRGAVR</sequence>
<dbReference type="GO" id="GO:0051239">
    <property type="term" value="P:regulation of multicellular organismal process"/>
    <property type="evidence" value="ECO:0007669"/>
    <property type="project" value="UniProtKB-ARBA"/>
</dbReference>
<dbReference type="PRINTS" id="PR00205">
    <property type="entry name" value="CADHERIN"/>
</dbReference>
<dbReference type="FunFam" id="2.60.40.60:FF:000020">
    <property type="entry name" value="Dachsous cadherin-related 1b"/>
    <property type="match status" value="1"/>
</dbReference>
<dbReference type="FunFam" id="2.60.40.60:FF:000106">
    <property type="entry name" value="FAT atypical cadherin 4"/>
    <property type="match status" value="1"/>
</dbReference>
<dbReference type="SUPFAM" id="SSF57196">
    <property type="entry name" value="EGF/Laminin"/>
    <property type="match status" value="2"/>
</dbReference>
<dbReference type="InterPro" id="IPR020894">
    <property type="entry name" value="Cadherin_CS"/>
</dbReference>
<evidence type="ECO:0000256" key="3">
    <source>
        <dbReference type="ARBA" id="ARBA00022692"/>
    </source>
</evidence>
<gene>
    <name evidence="17" type="ORF">TDIB3V08_LOCUS7861</name>
</gene>
<dbReference type="InterPro" id="IPR015919">
    <property type="entry name" value="Cadherin-like_sf"/>
</dbReference>
<feature type="domain" description="Cadherin" evidence="16">
    <location>
        <begin position="179"/>
        <end position="323"/>
    </location>
</feature>
<dbReference type="Gene3D" id="2.60.40.60">
    <property type="entry name" value="Cadherins"/>
    <property type="match status" value="12"/>
</dbReference>
<dbReference type="GO" id="GO:0050793">
    <property type="term" value="P:regulation of developmental process"/>
    <property type="evidence" value="ECO:0007669"/>
    <property type="project" value="UniProtKB-ARBA"/>
</dbReference>
<dbReference type="SMART" id="SM00181">
    <property type="entry name" value="EGF"/>
    <property type="match status" value="3"/>
</dbReference>
<dbReference type="FunFam" id="2.60.40.60:FF:000029">
    <property type="entry name" value="Cadherin EGF LAG seven-pass G-type receptor 3"/>
    <property type="match status" value="1"/>
</dbReference>
<feature type="domain" description="Cadherin" evidence="16">
    <location>
        <begin position="639"/>
        <end position="744"/>
    </location>
</feature>
<protein>
    <submittedName>
        <fullName evidence="17">Uncharacterized protein</fullName>
    </submittedName>
</protein>
<feature type="domain" description="Cadherin" evidence="16">
    <location>
        <begin position="8"/>
        <end position="77"/>
    </location>
</feature>
<keyword evidence="8" id="KW-1133">Transmembrane helix</keyword>
<dbReference type="GO" id="GO:0005509">
    <property type="term" value="F:calcium ion binding"/>
    <property type="evidence" value="ECO:0007669"/>
    <property type="project" value="UniProtKB-UniRule"/>
</dbReference>
<feature type="domain" description="Cadherin" evidence="16">
    <location>
        <begin position="528"/>
        <end position="638"/>
    </location>
</feature>
<feature type="domain" description="Cadherin" evidence="16">
    <location>
        <begin position="850"/>
        <end position="953"/>
    </location>
</feature>
<dbReference type="GO" id="GO:0007423">
    <property type="term" value="P:sensory organ development"/>
    <property type="evidence" value="ECO:0007669"/>
    <property type="project" value="UniProtKB-ARBA"/>
</dbReference>
<dbReference type="GO" id="GO:0007163">
    <property type="term" value="P:establishment or maintenance of cell polarity"/>
    <property type="evidence" value="ECO:0007669"/>
    <property type="project" value="UniProtKB-ARBA"/>
</dbReference>
<evidence type="ECO:0000313" key="17">
    <source>
        <dbReference type="EMBL" id="CAD7201666.1"/>
    </source>
</evidence>
<evidence type="ECO:0000259" key="16">
    <source>
        <dbReference type="PROSITE" id="PS50268"/>
    </source>
</evidence>
<feature type="domain" description="Cadherin" evidence="16">
    <location>
        <begin position="954"/>
        <end position="1059"/>
    </location>
</feature>
<evidence type="ECO:0000256" key="5">
    <source>
        <dbReference type="ARBA" id="ARBA00022737"/>
    </source>
</evidence>
<feature type="domain" description="Cadherin" evidence="16">
    <location>
        <begin position="78"/>
        <end position="183"/>
    </location>
</feature>
<feature type="region of interest" description="Disordered" evidence="14">
    <location>
        <begin position="259"/>
        <end position="281"/>
    </location>
</feature>
<dbReference type="Pfam" id="PF00008">
    <property type="entry name" value="EGF"/>
    <property type="match status" value="1"/>
</dbReference>
<dbReference type="GO" id="GO:0005886">
    <property type="term" value="C:plasma membrane"/>
    <property type="evidence" value="ECO:0007669"/>
    <property type="project" value="UniProtKB-SubCell"/>
</dbReference>
<feature type="disulfide bond" evidence="13">
    <location>
        <begin position="1598"/>
        <end position="1615"/>
    </location>
</feature>
<evidence type="ECO:0000259" key="15">
    <source>
        <dbReference type="PROSITE" id="PS50026"/>
    </source>
</evidence>
<feature type="domain" description="Cadherin" evidence="16">
    <location>
        <begin position="1174"/>
        <end position="1270"/>
    </location>
</feature>
<feature type="disulfide bond" evidence="13">
    <location>
        <begin position="1576"/>
        <end position="1585"/>
    </location>
</feature>
<feature type="domain" description="Cadherin" evidence="16">
    <location>
        <begin position="324"/>
        <end position="427"/>
    </location>
</feature>
<dbReference type="GO" id="GO:0007156">
    <property type="term" value="P:homophilic cell adhesion via plasma membrane adhesion molecules"/>
    <property type="evidence" value="ECO:0007669"/>
    <property type="project" value="InterPro"/>
</dbReference>
<evidence type="ECO:0000256" key="4">
    <source>
        <dbReference type="ARBA" id="ARBA00022729"/>
    </source>
</evidence>
<keyword evidence="4" id="KW-0732">Signal</keyword>
<feature type="domain" description="Cadherin" evidence="16">
    <location>
        <begin position="745"/>
        <end position="849"/>
    </location>
</feature>
<keyword evidence="2 13" id="KW-0245">EGF-like domain</keyword>
<evidence type="ECO:0000256" key="11">
    <source>
        <dbReference type="ARBA" id="ARBA00023180"/>
    </source>
</evidence>
<evidence type="ECO:0000256" key="7">
    <source>
        <dbReference type="ARBA" id="ARBA00022889"/>
    </source>
</evidence>
<comment type="caution">
    <text evidence="13">Lacks conserved residue(s) required for the propagation of feature annotation.</text>
</comment>
<evidence type="ECO:0000256" key="12">
    <source>
        <dbReference type="PROSITE-ProRule" id="PRU00043"/>
    </source>
</evidence>
<keyword evidence="9" id="KW-0472">Membrane</keyword>
<dbReference type="CDD" id="cd00054">
    <property type="entry name" value="EGF_CA"/>
    <property type="match status" value="3"/>
</dbReference>
<dbReference type="PROSITE" id="PS01186">
    <property type="entry name" value="EGF_2"/>
    <property type="match status" value="2"/>
</dbReference>
<dbReference type="InterPro" id="IPR000742">
    <property type="entry name" value="EGF"/>
</dbReference>
<dbReference type="PROSITE" id="PS00022">
    <property type="entry name" value="EGF_1"/>
    <property type="match status" value="2"/>
</dbReference>
<dbReference type="Gene3D" id="2.10.25.10">
    <property type="entry name" value="Laminin"/>
    <property type="match status" value="3"/>
</dbReference>
<dbReference type="Pfam" id="PF00028">
    <property type="entry name" value="Cadherin"/>
    <property type="match status" value="12"/>
</dbReference>
<dbReference type="FunFam" id="2.60.40.60:FF:000035">
    <property type="entry name" value="Protocadherin Fat 3"/>
    <property type="match status" value="1"/>
</dbReference>
<dbReference type="CDD" id="cd11304">
    <property type="entry name" value="Cadherin_repeat"/>
    <property type="match status" value="12"/>
</dbReference>
<dbReference type="PROSITE" id="PS00232">
    <property type="entry name" value="CADHERIN_1"/>
    <property type="match status" value="4"/>
</dbReference>
<dbReference type="PANTHER" id="PTHR24026">
    <property type="entry name" value="FAT ATYPICAL CADHERIN-RELATED"/>
    <property type="match status" value="1"/>
</dbReference>
<dbReference type="InterPro" id="IPR002126">
    <property type="entry name" value="Cadherin-like_dom"/>
</dbReference>
<dbReference type="SUPFAM" id="SSF49313">
    <property type="entry name" value="Cadherin-like"/>
    <property type="match status" value="12"/>
</dbReference>
<dbReference type="FunFam" id="2.60.40.60:FF:000116">
    <property type="entry name" value="Dachsous cadherin-related 2"/>
    <property type="match status" value="1"/>
</dbReference>
<feature type="domain" description="Cadherin" evidence="16">
    <location>
        <begin position="1060"/>
        <end position="1165"/>
    </location>
</feature>
<keyword evidence="3" id="KW-0812">Transmembrane</keyword>
<keyword evidence="7" id="KW-0130">Cell adhesion</keyword>
<comment type="subcellular location">
    <subcellularLocation>
        <location evidence="1">Membrane</location>
        <topology evidence="1">Single-pass membrane protein</topology>
    </subcellularLocation>
</comment>
<dbReference type="GO" id="GO:0030182">
    <property type="term" value="P:neuron differentiation"/>
    <property type="evidence" value="ECO:0007669"/>
    <property type="project" value="UniProtKB-ARBA"/>
</dbReference>
<dbReference type="FunFam" id="2.60.40.60:FF:000286">
    <property type="entry name" value="Cadherin-related tumor suppressor"/>
    <property type="match status" value="1"/>
</dbReference>
<dbReference type="EMBL" id="OA568576">
    <property type="protein sequence ID" value="CAD7201666.1"/>
    <property type="molecule type" value="Genomic_DNA"/>
</dbReference>
<evidence type="ECO:0000256" key="8">
    <source>
        <dbReference type="ARBA" id="ARBA00022989"/>
    </source>
</evidence>
<evidence type="ECO:0000256" key="13">
    <source>
        <dbReference type="PROSITE-ProRule" id="PRU00076"/>
    </source>
</evidence>
<evidence type="ECO:0000256" key="14">
    <source>
        <dbReference type="SAM" id="MobiDB-lite"/>
    </source>
</evidence>
<evidence type="ECO:0000256" key="9">
    <source>
        <dbReference type="ARBA" id="ARBA00023136"/>
    </source>
</evidence>
<keyword evidence="11" id="KW-0325">Glycoprotein</keyword>
<feature type="domain" description="EGF-like" evidence="15">
    <location>
        <begin position="1589"/>
        <end position="1630"/>
    </location>
</feature>
<dbReference type="PROSITE" id="PS50268">
    <property type="entry name" value="CADHERIN_2"/>
    <property type="match status" value="12"/>
</dbReference>
<dbReference type="FunFam" id="2.60.40.60:FF:000037">
    <property type="entry name" value="FAT atypical cadherin 1"/>
    <property type="match status" value="1"/>
</dbReference>
<organism evidence="17">
    <name type="scientific">Timema douglasi</name>
    <name type="common">Walking stick</name>
    <dbReference type="NCBI Taxonomy" id="61478"/>
    <lineage>
        <taxon>Eukaryota</taxon>
        <taxon>Metazoa</taxon>
        <taxon>Ecdysozoa</taxon>
        <taxon>Arthropoda</taxon>
        <taxon>Hexapoda</taxon>
        <taxon>Insecta</taxon>
        <taxon>Pterygota</taxon>
        <taxon>Neoptera</taxon>
        <taxon>Polyneoptera</taxon>
        <taxon>Phasmatodea</taxon>
        <taxon>Timematodea</taxon>
        <taxon>Timematoidea</taxon>
        <taxon>Timematidae</taxon>
        <taxon>Timema</taxon>
    </lineage>
</organism>
<keyword evidence="6 12" id="KW-0106">Calcium</keyword>
<name>A0A7R8VN85_TIMDO</name>
<dbReference type="PANTHER" id="PTHR24026:SF126">
    <property type="entry name" value="PROTOCADHERIN FAT 4"/>
    <property type="match status" value="1"/>
</dbReference>
<dbReference type="SMART" id="SM00112">
    <property type="entry name" value="CA"/>
    <property type="match status" value="12"/>
</dbReference>
<accession>A0A7R8VN85</accession>
<evidence type="ECO:0000256" key="1">
    <source>
        <dbReference type="ARBA" id="ARBA00004167"/>
    </source>
</evidence>
<keyword evidence="10 13" id="KW-1015">Disulfide bond</keyword>
<dbReference type="PROSITE" id="PS50026">
    <property type="entry name" value="EGF_3"/>
    <property type="match status" value="2"/>
</dbReference>
<dbReference type="GO" id="GO:0120036">
    <property type="term" value="P:plasma membrane bounded cell projection organization"/>
    <property type="evidence" value="ECO:0007669"/>
    <property type="project" value="UniProtKB-ARBA"/>
</dbReference>
<dbReference type="FunFam" id="2.60.40.60:FF:000080">
    <property type="entry name" value="FAT atypical cadherin 1"/>
    <property type="match status" value="2"/>
</dbReference>
<dbReference type="GO" id="GO:0001736">
    <property type="term" value="P:establishment of planar polarity"/>
    <property type="evidence" value="ECO:0007669"/>
    <property type="project" value="UniProtKB-ARBA"/>
</dbReference>
<feature type="domain" description="EGF-like" evidence="15">
    <location>
        <begin position="1550"/>
        <end position="1586"/>
    </location>
</feature>
<evidence type="ECO:0000256" key="2">
    <source>
        <dbReference type="ARBA" id="ARBA00022536"/>
    </source>
</evidence>